<keyword evidence="4 9" id="KW-0732">Signal</keyword>
<evidence type="ECO:0000256" key="9">
    <source>
        <dbReference type="SAM" id="SignalP"/>
    </source>
</evidence>
<keyword evidence="3" id="KW-0479">Metal-binding</keyword>
<dbReference type="Gene3D" id="3.40.720.10">
    <property type="entry name" value="Alkaline Phosphatase, subunit A"/>
    <property type="match status" value="1"/>
</dbReference>
<dbReference type="Proteomes" id="UP000095766">
    <property type="component" value="Unassembled WGS sequence"/>
</dbReference>
<feature type="domain" description="Sulfatase N-terminal" evidence="10">
    <location>
        <begin position="34"/>
        <end position="378"/>
    </location>
</feature>
<dbReference type="PANTHER" id="PTHR45953">
    <property type="entry name" value="IDURONATE 2-SULFATASE"/>
    <property type="match status" value="1"/>
</dbReference>
<feature type="chain" id="PRO_5008032574" evidence="9">
    <location>
        <begin position="26"/>
        <end position="503"/>
    </location>
</feature>
<feature type="compositionally biased region" description="Basic residues" evidence="8">
    <location>
        <begin position="487"/>
        <end position="497"/>
    </location>
</feature>
<evidence type="ECO:0000256" key="5">
    <source>
        <dbReference type="ARBA" id="ARBA00022801"/>
    </source>
</evidence>
<dbReference type="InterPro" id="IPR000917">
    <property type="entry name" value="Sulfatase_N"/>
</dbReference>
<comment type="cofactor">
    <cofactor evidence="1">
        <name>Ca(2+)</name>
        <dbReference type="ChEBI" id="CHEBI:29108"/>
    </cofactor>
</comment>
<reference evidence="11 12" key="1">
    <citation type="submission" date="2015-09" db="EMBL/GenBank/DDBJ databases">
        <authorList>
            <consortium name="Pathogen Informatics"/>
        </authorList>
    </citation>
    <scope>NUCLEOTIDE SEQUENCE [LARGE SCALE GENOMIC DNA]</scope>
    <source>
        <strain evidence="11 12">2789STDY5834898</strain>
    </source>
</reference>
<accession>A0A174S6L6</accession>
<comment type="similarity">
    <text evidence="2">Belongs to the sulfatase family.</text>
</comment>
<dbReference type="EMBL" id="CZAO01000012">
    <property type="protein sequence ID" value="CUP90820.1"/>
    <property type="molecule type" value="Genomic_DNA"/>
</dbReference>
<protein>
    <submittedName>
        <fullName evidence="11">Iduronate 2-sulfatase</fullName>
        <ecNumber evidence="11">3.1.6.1</ecNumber>
    </submittedName>
</protein>
<evidence type="ECO:0000313" key="12">
    <source>
        <dbReference type="Proteomes" id="UP000095766"/>
    </source>
</evidence>
<evidence type="ECO:0000256" key="8">
    <source>
        <dbReference type="SAM" id="MobiDB-lite"/>
    </source>
</evidence>
<organism evidence="11 12">
    <name type="scientific">Bacteroides uniformis</name>
    <dbReference type="NCBI Taxonomy" id="820"/>
    <lineage>
        <taxon>Bacteria</taxon>
        <taxon>Pseudomonadati</taxon>
        <taxon>Bacteroidota</taxon>
        <taxon>Bacteroidia</taxon>
        <taxon>Bacteroidales</taxon>
        <taxon>Bacteroidaceae</taxon>
        <taxon>Bacteroides</taxon>
    </lineage>
</organism>
<evidence type="ECO:0000256" key="2">
    <source>
        <dbReference type="ARBA" id="ARBA00008779"/>
    </source>
</evidence>
<dbReference type="RefSeq" id="WP_081028778.1">
    <property type="nucleotide sequence ID" value="NZ_CZAO01000012.1"/>
</dbReference>
<feature type="signal peptide" evidence="9">
    <location>
        <begin position="1"/>
        <end position="25"/>
    </location>
</feature>
<name>A0A174S6L6_BACUN</name>
<dbReference type="AlphaFoldDB" id="A0A174S6L6"/>
<keyword evidence="6" id="KW-0106">Calcium</keyword>
<dbReference type="InterPro" id="IPR035874">
    <property type="entry name" value="IDS"/>
</dbReference>
<dbReference type="PANTHER" id="PTHR45953:SF1">
    <property type="entry name" value="IDURONATE 2-SULFATASE"/>
    <property type="match status" value="1"/>
</dbReference>
<dbReference type="CDD" id="cd16030">
    <property type="entry name" value="iduronate-2-sulfatase"/>
    <property type="match status" value="1"/>
</dbReference>
<gene>
    <name evidence="11" type="ORF">ERS852510_02632</name>
</gene>
<dbReference type="SUPFAM" id="SSF53649">
    <property type="entry name" value="Alkaline phosphatase-like"/>
    <property type="match status" value="1"/>
</dbReference>
<dbReference type="GO" id="GO:0004423">
    <property type="term" value="F:iduronate-2-sulfatase activity"/>
    <property type="evidence" value="ECO:0007669"/>
    <property type="project" value="InterPro"/>
</dbReference>
<evidence type="ECO:0000256" key="1">
    <source>
        <dbReference type="ARBA" id="ARBA00001913"/>
    </source>
</evidence>
<comment type="PTM">
    <text evidence="7">The conversion to 3-oxoalanine (also known as C-formylglycine, FGly), of a serine or cysteine residue in prokaryotes and of a cysteine residue in eukaryotes, is critical for catalytic activity.</text>
</comment>
<sequence length="503" mass="56922">MKRMSMIVSSLLLGTPTIMGGNVQAEETGQTEKKNVLFLIMDDLRTELNCYGVKYMKTPNIDKLASQGVMFENAYCNIPVSGASRASLFSGLRPGNTRFWDVNAEIDREAPGTVTLPQYFRENGYVTISNSKVIHGKNDARKRSWDEVWVPELKSSTWRDYLGTENLAVEKQRGGPGAYECLDVADNEYSDGKTADKTIEDLRRLAKSGKPFFLAAGILKPHLPFNAPQKYWNMYPEKDIALPETFEFDRTGFPAQAFHTYNEIRYYRDIPSKSDIPAEEALKLIRGYRACVSYADAQVGRILDELKSLGLDKNTVVVLLGDHGWSLGDHNQWCKHSNFNIVNNAPLIIRIPGNKKKGPEAKVVEFVDVYPTLCEAVGLPIPAHTEGESMMKLIKGKDKDWKNCAIVKWHGGITYFDRSCGYTQWNDKEGNFLSHMLFLYRNDNLETKNVADAPENQELVKRLQQEILNRRGKDFMKATPKAQPAKKGNKQGKKRQGKMNENK</sequence>
<dbReference type="Pfam" id="PF00884">
    <property type="entry name" value="Sulfatase"/>
    <property type="match status" value="1"/>
</dbReference>
<evidence type="ECO:0000256" key="6">
    <source>
        <dbReference type="ARBA" id="ARBA00022837"/>
    </source>
</evidence>
<evidence type="ECO:0000313" key="11">
    <source>
        <dbReference type="EMBL" id="CUP90820.1"/>
    </source>
</evidence>
<dbReference type="InterPro" id="IPR017850">
    <property type="entry name" value="Alkaline_phosphatase_core_sf"/>
</dbReference>
<dbReference type="GO" id="GO:0046872">
    <property type="term" value="F:metal ion binding"/>
    <property type="evidence" value="ECO:0007669"/>
    <property type="project" value="UniProtKB-KW"/>
</dbReference>
<keyword evidence="5 11" id="KW-0378">Hydrolase</keyword>
<feature type="region of interest" description="Disordered" evidence="8">
    <location>
        <begin position="470"/>
        <end position="503"/>
    </location>
</feature>
<dbReference type="EC" id="3.1.6.1" evidence="11"/>
<evidence type="ECO:0000259" key="10">
    <source>
        <dbReference type="Pfam" id="PF00884"/>
    </source>
</evidence>
<dbReference type="GO" id="GO:0005737">
    <property type="term" value="C:cytoplasm"/>
    <property type="evidence" value="ECO:0007669"/>
    <property type="project" value="TreeGrafter"/>
</dbReference>
<proteinExistence type="inferred from homology"/>
<feature type="modified residue" description="3-oxoalanine (Ser)" evidence="7">
    <location>
        <position position="81"/>
    </location>
</feature>
<dbReference type="GO" id="GO:0004065">
    <property type="term" value="F:arylsulfatase activity"/>
    <property type="evidence" value="ECO:0007669"/>
    <property type="project" value="UniProtKB-EC"/>
</dbReference>
<evidence type="ECO:0000256" key="4">
    <source>
        <dbReference type="ARBA" id="ARBA00022729"/>
    </source>
</evidence>
<evidence type="ECO:0000256" key="7">
    <source>
        <dbReference type="PIRSR" id="PIRSR600917-52"/>
    </source>
</evidence>
<evidence type="ECO:0000256" key="3">
    <source>
        <dbReference type="ARBA" id="ARBA00022723"/>
    </source>
</evidence>